<comment type="similarity">
    <text evidence="3 6">Belongs to the glycosyl hydrolase 47 family.</text>
</comment>
<evidence type="ECO:0000313" key="8">
    <source>
        <dbReference type="Proteomes" id="UP000796880"/>
    </source>
</evidence>
<organism evidence="7 8">
    <name type="scientific">Rhamnella rubrinervis</name>
    <dbReference type="NCBI Taxonomy" id="2594499"/>
    <lineage>
        <taxon>Eukaryota</taxon>
        <taxon>Viridiplantae</taxon>
        <taxon>Streptophyta</taxon>
        <taxon>Embryophyta</taxon>
        <taxon>Tracheophyta</taxon>
        <taxon>Spermatophyta</taxon>
        <taxon>Magnoliopsida</taxon>
        <taxon>eudicotyledons</taxon>
        <taxon>Gunneridae</taxon>
        <taxon>Pentapetalae</taxon>
        <taxon>rosids</taxon>
        <taxon>fabids</taxon>
        <taxon>Rosales</taxon>
        <taxon>Rhamnaceae</taxon>
        <taxon>rhamnoid group</taxon>
        <taxon>Rhamneae</taxon>
        <taxon>Rhamnella</taxon>
    </lineage>
</organism>
<proteinExistence type="inferred from homology"/>
<dbReference type="Proteomes" id="UP000796880">
    <property type="component" value="Unassembled WGS sequence"/>
</dbReference>
<dbReference type="GO" id="GO:0005975">
    <property type="term" value="P:carbohydrate metabolic process"/>
    <property type="evidence" value="ECO:0007669"/>
    <property type="project" value="InterPro"/>
</dbReference>
<dbReference type="Gene3D" id="1.50.10.10">
    <property type="match status" value="1"/>
</dbReference>
<reference evidence="7" key="1">
    <citation type="submission" date="2020-03" db="EMBL/GenBank/DDBJ databases">
        <title>A high-quality chromosome-level genome assembly of a woody plant with both climbing and erect habits, Rhamnella rubrinervis.</title>
        <authorList>
            <person name="Lu Z."/>
            <person name="Yang Y."/>
            <person name="Zhu X."/>
            <person name="Sun Y."/>
        </authorList>
    </citation>
    <scope>NUCLEOTIDE SEQUENCE</scope>
    <source>
        <strain evidence="7">BYM</strain>
        <tissue evidence="7">Leaf</tissue>
    </source>
</reference>
<dbReference type="AlphaFoldDB" id="A0A8K0GXH4"/>
<dbReference type="Pfam" id="PF01532">
    <property type="entry name" value="Glyco_hydro_47"/>
    <property type="match status" value="1"/>
</dbReference>
<keyword evidence="5" id="KW-1015">Disulfide bond</keyword>
<keyword evidence="6" id="KW-0326">Glycosidase</keyword>
<dbReference type="InterPro" id="IPR001382">
    <property type="entry name" value="Glyco_hydro_47"/>
</dbReference>
<evidence type="ECO:0000313" key="7">
    <source>
        <dbReference type="EMBL" id="KAF3438250.1"/>
    </source>
</evidence>
<dbReference type="InterPro" id="IPR012341">
    <property type="entry name" value="6hp_glycosidase-like_sf"/>
</dbReference>
<dbReference type="GO" id="GO:0004571">
    <property type="term" value="F:mannosyl-oligosaccharide 1,2-alpha-mannosidase activity"/>
    <property type="evidence" value="ECO:0007669"/>
    <property type="project" value="InterPro"/>
</dbReference>
<dbReference type="PRINTS" id="PR00747">
    <property type="entry name" value="GLYHDRLASE47"/>
</dbReference>
<comment type="cofactor">
    <cofactor evidence="1">
        <name>Ca(2+)</name>
        <dbReference type="ChEBI" id="CHEBI:29108"/>
    </cofactor>
</comment>
<gene>
    <name evidence="7" type="ORF">FNV43_RR21011</name>
</gene>
<keyword evidence="4 6" id="KW-0378">Hydrolase</keyword>
<evidence type="ECO:0000256" key="4">
    <source>
        <dbReference type="ARBA" id="ARBA00022801"/>
    </source>
</evidence>
<evidence type="ECO:0000256" key="2">
    <source>
        <dbReference type="ARBA" id="ARBA00004922"/>
    </source>
</evidence>
<dbReference type="EC" id="3.2.1.-" evidence="6"/>
<evidence type="ECO:0000256" key="3">
    <source>
        <dbReference type="ARBA" id="ARBA00007658"/>
    </source>
</evidence>
<comment type="pathway">
    <text evidence="2">Protein modification; protein glycosylation.</text>
</comment>
<dbReference type="GO" id="GO:0000139">
    <property type="term" value="C:Golgi membrane"/>
    <property type="evidence" value="ECO:0007669"/>
    <property type="project" value="TreeGrafter"/>
</dbReference>
<name>A0A8K0GXH4_9ROSA</name>
<dbReference type="SUPFAM" id="SSF48225">
    <property type="entry name" value="Seven-hairpin glycosidases"/>
    <property type="match status" value="1"/>
</dbReference>
<accession>A0A8K0GXH4</accession>
<dbReference type="PANTHER" id="PTHR11742:SF6">
    <property type="entry name" value="MANNOSYL-OLIGOSACCHARIDE ALPHA-1,2-MANNOSIDASE IA-RELATED"/>
    <property type="match status" value="1"/>
</dbReference>
<comment type="caution">
    <text evidence="7">The sequence shown here is derived from an EMBL/GenBank/DDBJ whole genome shotgun (WGS) entry which is preliminary data.</text>
</comment>
<dbReference type="GO" id="GO:0005783">
    <property type="term" value="C:endoplasmic reticulum"/>
    <property type="evidence" value="ECO:0007669"/>
    <property type="project" value="TreeGrafter"/>
</dbReference>
<dbReference type="InterPro" id="IPR036026">
    <property type="entry name" value="Seven-hairpin_glycosidases"/>
</dbReference>
<evidence type="ECO:0000256" key="6">
    <source>
        <dbReference type="RuleBase" id="RU361193"/>
    </source>
</evidence>
<dbReference type="OrthoDB" id="8118055at2759"/>
<dbReference type="EMBL" id="VOIH02000009">
    <property type="protein sequence ID" value="KAF3438250.1"/>
    <property type="molecule type" value="Genomic_DNA"/>
</dbReference>
<dbReference type="GO" id="GO:0005509">
    <property type="term" value="F:calcium ion binding"/>
    <property type="evidence" value="ECO:0007669"/>
    <property type="project" value="InterPro"/>
</dbReference>
<evidence type="ECO:0000256" key="1">
    <source>
        <dbReference type="ARBA" id="ARBA00001913"/>
    </source>
</evidence>
<sequence>MEVLAWCTQVLDTCLVLVEVGDGGEKRVVLVVDVHHPVGLWSGWQFPKSGSVACALLRYLRSKIYQFSADRKICQTHELIVNTVTKLKEIFADYGLLPIYIDPSIGTQSYYTITSGAMGDSFYECLLKVWIQGNRTSAVKQYRSASLIRRTTPSSFTHSCEKDGDTLTDKMGELACFARRILALVSFGYGPDDSLKFLLLAEELAWTYYNFYQSTATKLAGENYFFHDVQVQGQVHSPLTSSVSSYTLFHLRTCTKFEIKVSTKWKAREITLTMRDTNQKEVANMSNGSDKGKLRPEWRVVNCDFFFATIMIWLGIE</sequence>
<keyword evidence="8" id="KW-1185">Reference proteome</keyword>
<protein>
    <recommendedName>
        <fullName evidence="6">alpha-1,2-Mannosidase</fullName>
        <ecNumber evidence="6">3.2.1.-</ecNumber>
    </recommendedName>
</protein>
<dbReference type="PANTHER" id="PTHR11742">
    <property type="entry name" value="MANNOSYL-OLIGOSACCHARIDE ALPHA-1,2-MANNOSIDASE-RELATED"/>
    <property type="match status" value="1"/>
</dbReference>
<evidence type="ECO:0000256" key="5">
    <source>
        <dbReference type="ARBA" id="ARBA00023157"/>
    </source>
</evidence>
<dbReference type="InterPro" id="IPR050749">
    <property type="entry name" value="Glycosyl_Hydrolase_47"/>
</dbReference>